<protein>
    <submittedName>
        <fullName evidence="2">Uncharacterized protein</fullName>
    </submittedName>
</protein>
<evidence type="ECO:0000256" key="1">
    <source>
        <dbReference type="SAM" id="MobiDB-lite"/>
    </source>
</evidence>
<evidence type="ECO:0000313" key="2">
    <source>
        <dbReference type="EMBL" id="PVZ14594.1"/>
    </source>
</evidence>
<organism evidence="2 3">
    <name type="scientific">Actinomycetospora cinnamomea</name>
    <dbReference type="NCBI Taxonomy" id="663609"/>
    <lineage>
        <taxon>Bacteria</taxon>
        <taxon>Bacillati</taxon>
        <taxon>Actinomycetota</taxon>
        <taxon>Actinomycetes</taxon>
        <taxon>Pseudonocardiales</taxon>
        <taxon>Pseudonocardiaceae</taxon>
        <taxon>Actinomycetospora</taxon>
    </lineage>
</organism>
<comment type="caution">
    <text evidence="2">The sequence shown here is derived from an EMBL/GenBank/DDBJ whole genome shotgun (WGS) entry which is preliminary data.</text>
</comment>
<gene>
    <name evidence="2" type="ORF">C8D89_101459</name>
</gene>
<accession>A0A2U1FR30</accession>
<name>A0A2U1FR30_9PSEU</name>
<dbReference type="AlphaFoldDB" id="A0A2U1FR30"/>
<reference evidence="2 3" key="1">
    <citation type="submission" date="2018-04" db="EMBL/GenBank/DDBJ databases">
        <title>Genomic Encyclopedia of Type Strains, Phase IV (KMG-IV): sequencing the most valuable type-strain genomes for metagenomic binning, comparative biology and taxonomic classification.</title>
        <authorList>
            <person name="Goeker M."/>
        </authorList>
    </citation>
    <scope>NUCLEOTIDE SEQUENCE [LARGE SCALE GENOMIC DNA]</scope>
    <source>
        <strain evidence="2 3">DSM 45771</strain>
    </source>
</reference>
<dbReference type="EMBL" id="QEKW01000001">
    <property type="protein sequence ID" value="PVZ14594.1"/>
    <property type="molecule type" value="Genomic_DNA"/>
</dbReference>
<sequence>MGQPEARPELAEPLLELGEQGRPRAVLVGVEGGQQRRGDLELDDGTTRWTRPAGRAAVLSGSSGRGSAAGEQDVLEASVVAGEHDAPLAVKALTEHGAGVVGQDAPEAGRAARVLVEPERGGQPQTQLRRPVADPARPRFRTVDHRRERLLGEIRER</sequence>
<dbReference type="Proteomes" id="UP000245639">
    <property type="component" value="Unassembled WGS sequence"/>
</dbReference>
<dbReference type="RefSeq" id="WP_116706420.1">
    <property type="nucleotide sequence ID" value="NZ_QEKW01000001.1"/>
</dbReference>
<keyword evidence="3" id="KW-1185">Reference proteome</keyword>
<evidence type="ECO:0000313" key="3">
    <source>
        <dbReference type="Proteomes" id="UP000245639"/>
    </source>
</evidence>
<feature type="region of interest" description="Disordered" evidence="1">
    <location>
        <begin position="118"/>
        <end position="137"/>
    </location>
</feature>
<proteinExistence type="predicted"/>